<name>A0A5J5AJ12_9ASTE</name>
<gene>
    <name evidence="2" type="ORF">F0562_034389</name>
</gene>
<evidence type="ECO:0000313" key="3">
    <source>
        <dbReference type="Proteomes" id="UP000325577"/>
    </source>
</evidence>
<dbReference type="AlphaFoldDB" id="A0A5J5AJ12"/>
<feature type="compositionally biased region" description="Basic and acidic residues" evidence="1">
    <location>
        <begin position="27"/>
        <end position="42"/>
    </location>
</feature>
<feature type="compositionally biased region" description="Polar residues" evidence="1">
    <location>
        <begin position="44"/>
        <end position="55"/>
    </location>
</feature>
<evidence type="ECO:0000256" key="1">
    <source>
        <dbReference type="SAM" id="MobiDB-lite"/>
    </source>
</evidence>
<keyword evidence="3" id="KW-1185">Reference proteome</keyword>
<dbReference type="Proteomes" id="UP000325577">
    <property type="component" value="Linkage Group LG20"/>
</dbReference>
<protein>
    <submittedName>
        <fullName evidence="2">Uncharacterized protein</fullName>
    </submittedName>
</protein>
<accession>A0A5J5AJ12</accession>
<feature type="compositionally biased region" description="Basic residues" evidence="1">
    <location>
        <begin position="9"/>
        <end position="26"/>
    </location>
</feature>
<reference evidence="2 3" key="1">
    <citation type="submission" date="2019-09" db="EMBL/GenBank/DDBJ databases">
        <title>A chromosome-level genome assembly of the Chinese tupelo Nyssa sinensis.</title>
        <authorList>
            <person name="Yang X."/>
            <person name="Kang M."/>
            <person name="Yang Y."/>
            <person name="Xiong H."/>
            <person name="Wang M."/>
            <person name="Zhang Z."/>
            <person name="Wang Z."/>
            <person name="Wu H."/>
            <person name="Ma T."/>
            <person name="Liu J."/>
            <person name="Xi Z."/>
        </authorList>
    </citation>
    <scope>NUCLEOTIDE SEQUENCE [LARGE SCALE GENOMIC DNA]</scope>
    <source>
        <strain evidence="2">J267</strain>
        <tissue evidence="2">Leaf</tissue>
    </source>
</reference>
<proteinExistence type="predicted"/>
<organism evidence="2 3">
    <name type="scientific">Nyssa sinensis</name>
    <dbReference type="NCBI Taxonomy" id="561372"/>
    <lineage>
        <taxon>Eukaryota</taxon>
        <taxon>Viridiplantae</taxon>
        <taxon>Streptophyta</taxon>
        <taxon>Embryophyta</taxon>
        <taxon>Tracheophyta</taxon>
        <taxon>Spermatophyta</taxon>
        <taxon>Magnoliopsida</taxon>
        <taxon>eudicotyledons</taxon>
        <taxon>Gunneridae</taxon>
        <taxon>Pentapetalae</taxon>
        <taxon>asterids</taxon>
        <taxon>Cornales</taxon>
        <taxon>Nyssaceae</taxon>
        <taxon>Nyssa</taxon>
    </lineage>
</organism>
<evidence type="ECO:0000313" key="2">
    <source>
        <dbReference type="EMBL" id="KAA8529842.1"/>
    </source>
</evidence>
<feature type="region of interest" description="Disordered" evidence="1">
    <location>
        <begin position="1"/>
        <end position="64"/>
    </location>
</feature>
<sequence length="137" mass="15443">MGNRGSLVKTRKKREKRGKRERRKRGERGNTQRRSVEEREAVDQTATRAAKQSVSRRSEGANPTVASVFKRARCWLNWIADSVMAVVGFIDPVMSVFGGRNWQMTIGIDLEVLKVNSSVTIDLIANYGRIPVIAVKK</sequence>
<dbReference type="EMBL" id="CM018044">
    <property type="protein sequence ID" value="KAA8529842.1"/>
    <property type="molecule type" value="Genomic_DNA"/>
</dbReference>